<dbReference type="SUPFAM" id="SSF51011">
    <property type="entry name" value="Glycosyl hydrolase domain"/>
    <property type="match status" value="1"/>
</dbReference>
<feature type="region of interest" description="Disordered" evidence="1">
    <location>
        <begin position="1"/>
        <end position="25"/>
    </location>
</feature>
<dbReference type="RefSeq" id="WP_050458647.1">
    <property type="nucleotide sequence ID" value="NZ_CP011947.1"/>
</dbReference>
<gene>
    <name evidence="3" type="ORF">ABY42_02600</name>
</gene>
<evidence type="ECO:0000313" key="3">
    <source>
        <dbReference type="EMBL" id="AKU06683.1"/>
    </source>
</evidence>
<accession>A0A0K1IQU3</accession>
<evidence type="ECO:0000313" key="4">
    <source>
        <dbReference type="Proteomes" id="UP000066124"/>
    </source>
</evidence>
<dbReference type="InterPro" id="IPR013780">
    <property type="entry name" value="Glyco_hydro_b"/>
</dbReference>
<dbReference type="GeneID" id="25244815"/>
<sequence>MHHPGPPRVTTVGRPVELAPRAPERDATYRWRVLDAPEESAVAVGSGPVAHLAPDVPGTYRLELDAPDGRHEQTVRAFPDDRRPATMAVPAADLEPASPDEVSVIGPFNDRLVGRDRPRRVGDDYALDVDLPPGTHPFGFAPHDDLAEQVRGEVEVPGPGRPRVRLDARAEQGDCDELVVVADAESAPDAEEATLSVEFLFDGRDALEPGDCEVDGDSLRVPVETLREFDSSEPVRVHAVAVQTTTESGESSVRHSVLDTLVVESGGAGDETGSGLAGLAVSRPGDAPEWAHHATVYEVFVRSFVGETPDPTFDELARRVPYLESLGVDCLWLTPILESHTTHGYHVTDYFETASDLGTRGDFEALVDRCHDAGIRVVFDLVINHTSRDHPAFQFHSTGVPGYEDHYARVPEREDPSEVDWGGPGAAEHYFNWTRIPNLNYDSPAVRSWMLDVVSEWAAVVDGFRCDVAWGVPHGFWKEVRERVKADDPDFLLLDETIPRDPAYHETEFDAHYDTTLYGSLRDVGAGEKPATAVLDAVADARWHGFPDDAVQLRYIENHDEERYRSEVGEDALRAAAAATFTLPGAPMIYYGQETGVEAQRGTMRWYDADTDLVEFHRRLSRLRDAHEVLRVGDVEPVPASVAPAGNGGVESDRVVAFARDDGTDRLVVVLNFDGEPTTVELGAEVEGTDLLTGERVDAGGAAGGDGRARVTVADAAVLRAAGDSSH</sequence>
<proteinExistence type="predicted"/>
<dbReference type="Proteomes" id="UP000066124">
    <property type="component" value="Chromosome"/>
</dbReference>
<evidence type="ECO:0000259" key="2">
    <source>
        <dbReference type="SMART" id="SM00642"/>
    </source>
</evidence>
<protein>
    <submittedName>
        <fullName evidence="3">Alpha-amylase</fullName>
    </submittedName>
</protein>
<dbReference type="AlphaFoldDB" id="A0A0K1IQU3"/>
<dbReference type="Pfam" id="PF00128">
    <property type="entry name" value="Alpha-amylase"/>
    <property type="match status" value="1"/>
</dbReference>
<dbReference type="KEGG" id="hgi:ABY42_02600"/>
<dbReference type="PATRIC" id="fig|35746.4.peg.549"/>
<reference evidence="4" key="1">
    <citation type="journal article" date="2015" name="J. Biotechnol.">
        <title>Complete genome sequence of Haloferax gibbonsii strain ARA6, a potential producer of polyhydroxyalkanoates and halocins isolated from Araruama, Rio de Janeiro, Brasil.</title>
        <authorList>
            <person name="Pinto L.H."/>
            <person name="D'Alincourt Carvalho-Assef A.P."/>
            <person name="Vieira R.P."/>
            <person name="Clementino M.M."/>
            <person name="Albano R.M."/>
        </authorList>
    </citation>
    <scope>NUCLEOTIDE SEQUENCE [LARGE SCALE GENOMIC DNA]</scope>
    <source>
        <strain evidence="4">ARA6</strain>
    </source>
</reference>
<dbReference type="CDD" id="cd11313">
    <property type="entry name" value="AmyAc_arch_bac_AmyA"/>
    <property type="match status" value="1"/>
</dbReference>
<dbReference type="GO" id="GO:0004556">
    <property type="term" value="F:alpha-amylase activity"/>
    <property type="evidence" value="ECO:0007669"/>
    <property type="project" value="TreeGrafter"/>
</dbReference>
<organism evidence="3 4">
    <name type="scientific">Haloferax gibbonsii</name>
    <dbReference type="NCBI Taxonomy" id="35746"/>
    <lineage>
        <taxon>Archaea</taxon>
        <taxon>Methanobacteriati</taxon>
        <taxon>Methanobacteriota</taxon>
        <taxon>Stenosarchaea group</taxon>
        <taxon>Halobacteria</taxon>
        <taxon>Halobacteriales</taxon>
        <taxon>Haloferacaceae</taxon>
        <taxon>Haloferax</taxon>
    </lineage>
</organism>
<name>A0A0K1IQU3_HALGI</name>
<dbReference type="SUPFAM" id="SSF51445">
    <property type="entry name" value="(Trans)glycosidases"/>
    <property type="match status" value="1"/>
</dbReference>
<dbReference type="SMART" id="SM00642">
    <property type="entry name" value="Aamy"/>
    <property type="match status" value="1"/>
</dbReference>
<dbReference type="Gene3D" id="3.20.20.80">
    <property type="entry name" value="Glycosidases"/>
    <property type="match status" value="1"/>
</dbReference>
<dbReference type="PANTHER" id="PTHR10357:SF179">
    <property type="entry name" value="NEUTRAL AND BASIC AMINO ACID TRANSPORT PROTEIN RBAT"/>
    <property type="match status" value="1"/>
</dbReference>
<dbReference type="PANTHER" id="PTHR10357">
    <property type="entry name" value="ALPHA-AMYLASE FAMILY MEMBER"/>
    <property type="match status" value="1"/>
</dbReference>
<dbReference type="GO" id="GO:0004565">
    <property type="term" value="F:beta-galactosidase activity"/>
    <property type="evidence" value="ECO:0007669"/>
    <property type="project" value="InterPro"/>
</dbReference>
<dbReference type="InterPro" id="IPR006047">
    <property type="entry name" value="GH13_cat_dom"/>
</dbReference>
<dbReference type="Pfam" id="PF08533">
    <property type="entry name" value="Glyco_hydro_42C"/>
    <property type="match status" value="1"/>
</dbReference>
<dbReference type="Gene3D" id="2.60.40.1180">
    <property type="entry name" value="Golgi alpha-mannosidase II"/>
    <property type="match status" value="1"/>
</dbReference>
<feature type="domain" description="Glycosyl hydrolase family 13 catalytic" evidence="2">
    <location>
        <begin position="298"/>
        <end position="624"/>
    </location>
</feature>
<dbReference type="InterPro" id="IPR013739">
    <property type="entry name" value="Beta_galactosidase_C"/>
</dbReference>
<dbReference type="EMBL" id="CP011947">
    <property type="protein sequence ID" value="AKU06683.1"/>
    <property type="molecule type" value="Genomic_DNA"/>
</dbReference>
<evidence type="ECO:0000256" key="1">
    <source>
        <dbReference type="SAM" id="MobiDB-lite"/>
    </source>
</evidence>
<dbReference type="GO" id="GO:0006012">
    <property type="term" value="P:galactose metabolic process"/>
    <property type="evidence" value="ECO:0007669"/>
    <property type="project" value="InterPro"/>
</dbReference>
<dbReference type="InterPro" id="IPR017853">
    <property type="entry name" value="GH"/>
</dbReference>
<dbReference type="GO" id="GO:0009313">
    <property type="term" value="P:oligosaccharide catabolic process"/>
    <property type="evidence" value="ECO:0007669"/>
    <property type="project" value="TreeGrafter"/>
</dbReference>